<dbReference type="Proteomes" id="UP000482155">
    <property type="component" value="Unassembled WGS sequence"/>
</dbReference>
<dbReference type="GO" id="GO:0017004">
    <property type="term" value="P:cytochrome complex assembly"/>
    <property type="evidence" value="ECO:0007669"/>
    <property type="project" value="UniProtKB-KW"/>
</dbReference>
<dbReference type="EMBL" id="JAAIVB010000037">
    <property type="protein sequence ID" value="NEX61575.1"/>
    <property type="molecule type" value="Genomic_DNA"/>
</dbReference>
<dbReference type="PANTHER" id="PTHR43499:SF1">
    <property type="entry name" value="ABC TRANSPORTER I FAMILY MEMBER 1"/>
    <property type="match status" value="1"/>
</dbReference>
<dbReference type="GO" id="GO:0016887">
    <property type="term" value="F:ATP hydrolysis activity"/>
    <property type="evidence" value="ECO:0007669"/>
    <property type="project" value="InterPro"/>
</dbReference>
<feature type="domain" description="ABC transporter" evidence="8">
    <location>
        <begin position="3"/>
        <end position="215"/>
    </location>
</feature>
<dbReference type="PANTHER" id="PTHR43499">
    <property type="entry name" value="ABC TRANSPORTER I FAMILY MEMBER 1"/>
    <property type="match status" value="1"/>
</dbReference>
<evidence type="ECO:0000259" key="8">
    <source>
        <dbReference type="PROSITE" id="PS50893"/>
    </source>
</evidence>
<dbReference type="InterPro" id="IPR027417">
    <property type="entry name" value="P-loop_NTPase"/>
</dbReference>
<dbReference type="NCBIfam" id="TIGR01189">
    <property type="entry name" value="ccmA"/>
    <property type="match status" value="1"/>
</dbReference>
<sequence length="215" mass="23000">MTLEASKLTCRRGDLELFAGIDAVVAAGDALRVAGGNGSGKTSLLRILAGLSPPEAGEVAWQGRNIRRIRDQFNSQLVFLGHALGVKDELLAWENLVMAMTLAGRRLGPDEAIDALEAAGIGHIADLPGRALSEGQRKRVALARLPLLFDRPLWILDEPFAALDVAAIKDLIAVIDRHLAGGGMLVYTTHQDVFLQAARQGLLDLGKTPERPDAC</sequence>
<evidence type="ECO:0000256" key="6">
    <source>
        <dbReference type="ARBA" id="ARBA00022967"/>
    </source>
</evidence>
<dbReference type="Gene3D" id="3.40.50.300">
    <property type="entry name" value="P-loop containing nucleotide triphosphate hydrolases"/>
    <property type="match status" value="1"/>
</dbReference>
<name>A0A6B3SQI9_9BURK</name>
<dbReference type="SMART" id="SM00382">
    <property type="entry name" value="AAA"/>
    <property type="match status" value="1"/>
</dbReference>
<evidence type="ECO:0000313" key="9">
    <source>
        <dbReference type="EMBL" id="NEX61575.1"/>
    </source>
</evidence>
<dbReference type="PROSITE" id="PS50893">
    <property type="entry name" value="ABC_TRANSPORTER_2"/>
    <property type="match status" value="1"/>
</dbReference>
<dbReference type="InterPro" id="IPR005895">
    <property type="entry name" value="ABC_transptr_haem_export_CcmA"/>
</dbReference>
<keyword evidence="10" id="KW-1185">Reference proteome</keyword>
<keyword evidence="4" id="KW-0201">Cytochrome c-type biogenesis</keyword>
<evidence type="ECO:0000256" key="7">
    <source>
        <dbReference type="ARBA" id="ARBA00023136"/>
    </source>
</evidence>
<keyword evidence="6" id="KW-1278">Translocase</keyword>
<dbReference type="Pfam" id="PF00005">
    <property type="entry name" value="ABC_tran"/>
    <property type="match status" value="1"/>
</dbReference>
<accession>A0A6B3SQI9</accession>
<evidence type="ECO:0000256" key="5">
    <source>
        <dbReference type="ARBA" id="ARBA00022840"/>
    </source>
</evidence>
<keyword evidence="2" id="KW-1003">Cell membrane</keyword>
<dbReference type="GO" id="GO:0022857">
    <property type="term" value="F:transmembrane transporter activity"/>
    <property type="evidence" value="ECO:0007669"/>
    <property type="project" value="InterPro"/>
</dbReference>
<keyword evidence="7" id="KW-0472">Membrane</keyword>
<gene>
    <name evidence="9" type="primary">ccmA</name>
    <name evidence="9" type="ORF">G3574_10835</name>
</gene>
<keyword evidence="3" id="KW-0547">Nucleotide-binding</keyword>
<keyword evidence="1" id="KW-0813">Transport</keyword>
<dbReference type="GO" id="GO:0005524">
    <property type="term" value="F:ATP binding"/>
    <property type="evidence" value="ECO:0007669"/>
    <property type="project" value="UniProtKB-KW"/>
</dbReference>
<dbReference type="SUPFAM" id="SSF52540">
    <property type="entry name" value="P-loop containing nucleoside triphosphate hydrolases"/>
    <property type="match status" value="1"/>
</dbReference>
<reference evidence="9 10" key="1">
    <citation type="submission" date="2020-02" db="EMBL/GenBank/DDBJ databases">
        <authorList>
            <person name="Kim M.K."/>
        </authorList>
    </citation>
    <scope>NUCLEOTIDE SEQUENCE [LARGE SCALE GENOMIC DNA]</scope>
    <source>
        <strain evidence="9 10">17J57-3</strain>
    </source>
</reference>
<evidence type="ECO:0000256" key="4">
    <source>
        <dbReference type="ARBA" id="ARBA00022748"/>
    </source>
</evidence>
<comment type="caution">
    <text evidence="9">The sequence shown here is derived from an EMBL/GenBank/DDBJ whole genome shotgun (WGS) entry which is preliminary data.</text>
</comment>
<organism evidence="9 10">
    <name type="scientific">Noviherbaspirillum galbum</name>
    <dbReference type="NCBI Taxonomy" id="2709383"/>
    <lineage>
        <taxon>Bacteria</taxon>
        <taxon>Pseudomonadati</taxon>
        <taxon>Pseudomonadota</taxon>
        <taxon>Betaproteobacteria</taxon>
        <taxon>Burkholderiales</taxon>
        <taxon>Oxalobacteraceae</taxon>
        <taxon>Noviherbaspirillum</taxon>
    </lineage>
</organism>
<keyword evidence="5" id="KW-0067">ATP-binding</keyword>
<dbReference type="NCBIfam" id="NF010061">
    <property type="entry name" value="PRK13538.1"/>
    <property type="match status" value="1"/>
</dbReference>
<proteinExistence type="predicted"/>
<protein>
    <submittedName>
        <fullName evidence="9">Cytochrome c biogenesis heme-transporting ATPase CcmA</fullName>
    </submittedName>
</protein>
<dbReference type="InterPro" id="IPR003439">
    <property type="entry name" value="ABC_transporter-like_ATP-bd"/>
</dbReference>
<evidence type="ECO:0000256" key="2">
    <source>
        <dbReference type="ARBA" id="ARBA00022475"/>
    </source>
</evidence>
<evidence type="ECO:0000256" key="1">
    <source>
        <dbReference type="ARBA" id="ARBA00022448"/>
    </source>
</evidence>
<dbReference type="InterPro" id="IPR003593">
    <property type="entry name" value="AAA+_ATPase"/>
</dbReference>
<evidence type="ECO:0000256" key="3">
    <source>
        <dbReference type="ARBA" id="ARBA00022741"/>
    </source>
</evidence>
<dbReference type="AlphaFoldDB" id="A0A6B3SQI9"/>
<dbReference type="RefSeq" id="WP_163962924.1">
    <property type="nucleotide sequence ID" value="NZ_JAAIVB010000037.1"/>
</dbReference>
<evidence type="ECO:0000313" key="10">
    <source>
        <dbReference type="Proteomes" id="UP000482155"/>
    </source>
</evidence>